<keyword evidence="2" id="KW-0328">Glycosyltransferase</keyword>
<dbReference type="HOGENOM" id="CLU_025996_0_9_2"/>
<accession>K0B525</accession>
<gene>
    <name evidence="5" type="ORF">NKOR_00390</name>
</gene>
<feature type="domain" description="Glycosyltransferase 2-like" evidence="4">
    <location>
        <begin position="16"/>
        <end position="135"/>
    </location>
</feature>
<evidence type="ECO:0000313" key="6">
    <source>
        <dbReference type="Proteomes" id="UP000006101"/>
    </source>
</evidence>
<keyword evidence="3 5" id="KW-0808">Transferase</keyword>
<comment type="similarity">
    <text evidence="1">Belongs to the glycosyltransferase 2 family.</text>
</comment>
<dbReference type="SUPFAM" id="SSF53448">
    <property type="entry name" value="Nucleotide-diphospho-sugar transferases"/>
    <property type="match status" value="1"/>
</dbReference>
<organism evidence="5 6">
    <name type="scientific">Candidatus Nitrosopumilus koreensis AR1</name>
    <dbReference type="NCBI Taxonomy" id="1229908"/>
    <lineage>
        <taxon>Archaea</taxon>
        <taxon>Nitrososphaerota</taxon>
        <taxon>Nitrososphaeria</taxon>
        <taxon>Nitrosopumilales</taxon>
        <taxon>Nitrosopumilaceae</taxon>
        <taxon>Nitrosopumilus</taxon>
    </lineage>
</organism>
<reference evidence="5 6" key="1">
    <citation type="journal article" date="2012" name="J. Bacteriol.">
        <title>Draft Genome Sequence of an Ammonia-Oxidizing Archaeon, "Candidatus Nitrosopumilus koreensis" AR1, from Marine Sediment.</title>
        <authorList>
            <person name="Park S.J."/>
            <person name="Kim J.G."/>
            <person name="Jung M.Y."/>
            <person name="Kim S.J."/>
            <person name="Cha I.T."/>
            <person name="Kwon K."/>
            <person name="Lee J.H."/>
            <person name="Rhee S.K."/>
        </authorList>
    </citation>
    <scope>NUCLEOTIDE SEQUENCE [LARGE SCALE GENOMIC DNA]</scope>
    <source>
        <strain evidence="5 6">AR1</strain>
    </source>
</reference>
<name>K0B525_9ARCH</name>
<dbReference type="AlphaFoldDB" id="K0B525"/>
<evidence type="ECO:0000313" key="5">
    <source>
        <dbReference type="EMBL" id="AFS80000.1"/>
    </source>
</evidence>
<dbReference type="Proteomes" id="UP000006101">
    <property type="component" value="Chromosome"/>
</dbReference>
<dbReference type="RefSeq" id="WP_014962391.1">
    <property type="nucleotide sequence ID" value="NC_018655.1"/>
</dbReference>
<sequence length="242" mass="28003">MIVIFEKSNSDLDKDIESVLKEKSKDSRLKVVLQQKKGIANSLNEGINEASGELIARMDADDISEKNRFEEQEKFLRENNLDLIGSWATSISENNEILGTIEPPTKNSEIRKKIMFHNPFLHPSIMFRKKIIEKIGTYNTSFNGAEDYDLYFRVISNGFKVGNIPKPLIRLRETTDSVMRGKNWRKNRKINFQVKKNAVKNLGFNSTYDLIYFLITPLTFFVSPKNAFVLKNKIGYNRINQK</sequence>
<evidence type="ECO:0000256" key="2">
    <source>
        <dbReference type="ARBA" id="ARBA00022676"/>
    </source>
</evidence>
<evidence type="ECO:0000256" key="1">
    <source>
        <dbReference type="ARBA" id="ARBA00006739"/>
    </source>
</evidence>
<dbReference type="PANTHER" id="PTHR43685">
    <property type="entry name" value="GLYCOSYLTRANSFERASE"/>
    <property type="match status" value="1"/>
</dbReference>
<evidence type="ECO:0000259" key="4">
    <source>
        <dbReference type="Pfam" id="PF00535"/>
    </source>
</evidence>
<dbReference type="PATRIC" id="fig|1229908.8.peg.82"/>
<dbReference type="Pfam" id="PF00535">
    <property type="entry name" value="Glycos_transf_2"/>
    <property type="match status" value="1"/>
</dbReference>
<dbReference type="InterPro" id="IPR050834">
    <property type="entry name" value="Glycosyltransf_2"/>
</dbReference>
<dbReference type="GeneID" id="13725531"/>
<dbReference type="InterPro" id="IPR029044">
    <property type="entry name" value="Nucleotide-diphossugar_trans"/>
</dbReference>
<dbReference type="Gene3D" id="3.90.550.10">
    <property type="entry name" value="Spore Coat Polysaccharide Biosynthesis Protein SpsA, Chain A"/>
    <property type="match status" value="1"/>
</dbReference>
<proteinExistence type="inferred from homology"/>
<protein>
    <submittedName>
        <fullName evidence="5">Family 2 glycosyl transferase</fullName>
    </submittedName>
</protein>
<evidence type="ECO:0000256" key="3">
    <source>
        <dbReference type="ARBA" id="ARBA00022679"/>
    </source>
</evidence>
<dbReference type="KEGG" id="nkr:NKOR_00390"/>
<keyword evidence="6" id="KW-1185">Reference proteome</keyword>
<dbReference type="STRING" id="1229908.NKOR_00390"/>
<dbReference type="InterPro" id="IPR001173">
    <property type="entry name" value="Glyco_trans_2-like"/>
</dbReference>
<dbReference type="PANTHER" id="PTHR43685:SF5">
    <property type="entry name" value="GLYCOSYLTRANSFERASE EPSE-RELATED"/>
    <property type="match status" value="1"/>
</dbReference>
<dbReference type="GO" id="GO:0016757">
    <property type="term" value="F:glycosyltransferase activity"/>
    <property type="evidence" value="ECO:0007669"/>
    <property type="project" value="UniProtKB-KW"/>
</dbReference>
<dbReference type="EMBL" id="CP003842">
    <property type="protein sequence ID" value="AFS80000.1"/>
    <property type="molecule type" value="Genomic_DNA"/>
</dbReference>